<dbReference type="GO" id="GO:0006629">
    <property type="term" value="P:lipid metabolic process"/>
    <property type="evidence" value="ECO:0007669"/>
    <property type="project" value="InterPro"/>
</dbReference>
<accession>A0A1R3HP54</accession>
<keyword evidence="1" id="KW-0378">Hydrolase</keyword>
<evidence type="ECO:0000313" key="3">
    <source>
        <dbReference type="EMBL" id="OMO71941.1"/>
    </source>
</evidence>
<dbReference type="Pfam" id="PF01764">
    <property type="entry name" value="Lipase_3"/>
    <property type="match status" value="1"/>
</dbReference>
<dbReference type="InterPro" id="IPR029058">
    <property type="entry name" value="AB_hydrolase_fold"/>
</dbReference>
<reference evidence="3 4" key="1">
    <citation type="submission" date="2013-09" db="EMBL/GenBank/DDBJ databases">
        <title>Corchorus capsularis genome sequencing.</title>
        <authorList>
            <person name="Alam M."/>
            <person name="Haque M.S."/>
            <person name="Islam M.S."/>
            <person name="Emdad E.M."/>
            <person name="Islam M.M."/>
            <person name="Ahmed B."/>
            <person name="Halim A."/>
            <person name="Hossen Q.M.M."/>
            <person name="Hossain M.Z."/>
            <person name="Ahmed R."/>
            <person name="Khan M.M."/>
            <person name="Islam R."/>
            <person name="Rashid M.M."/>
            <person name="Khan S.A."/>
            <person name="Rahman M.S."/>
            <person name="Alam M."/>
        </authorList>
    </citation>
    <scope>NUCLEOTIDE SEQUENCE [LARGE SCALE GENOMIC DNA]</scope>
    <source>
        <strain evidence="4">cv. CVL-1</strain>
        <tissue evidence="3">Whole seedling</tissue>
    </source>
</reference>
<dbReference type="Gramene" id="OMO71941">
    <property type="protein sequence ID" value="OMO71941"/>
    <property type="gene ID" value="CCACVL1_18026"/>
</dbReference>
<sequence length="342" mass="39216">MYGPLHLTSVDWNNEHHRRSVAASLAYGVYILESDRQRKHRRSELLAPPWWEFFYFKLLRQLVDDEDDDHFTIFGAIFEYKKSNSFDRSPHYVIAFRGTLMEPDSFVRDLELDVQIILNGLRKTNRFGIAMKAVQDMVDLIGDCSRVWITGHSLGAAMATLAGKNMAKKGKFLEAFLFNPPFISAPIERIFKDKKLNHRIRFAGSVFTAGFAITSALNGDERFKDNNNWFSAISGWIPWVFVNRVDYVCSEYIGYFEHRKKMDEIGFGAGAIVKLAAKYSLGGFVMSMAGIKGVEIEEPLHLLPSANLIVNLNPPLKFLQAHGLCQWWRPDLNLKCTVYKYK</sequence>
<dbReference type="STRING" id="210143.A0A1R3HP54"/>
<organism evidence="3 4">
    <name type="scientific">Corchorus capsularis</name>
    <name type="common">Jute</name>
    <dbReference type="NCBI Taxonomy" id="210143"/>
    <lineage>
        <taxon>Eukaryota</taxon>
        <taxon>Viridiplantae</taxon>
        <taxon>Streptophyta</taxon>
        <taxon>Embryophyta</taxon>
        <taxon>Tracheophyta</taxon>
        <taxon>Spermatophyta</taxon>
        <taxon>Magnoliopsida</taxon>
        <taxon>eudicotyledons</taxon>
        <taxon>Gunneridae</taxon>
        <taxon>Pentapetalae</taxon>
        <taxon>rosids</taxon>
        <taxon>malvids</taxon>
        <taxon>Malvales</taxon>
        <taxon>Malvaceae</taxon>
        <taxon>Grewioideae</taxon>
        <taxon>Apeibeae</taxon>
        <taxon>Corchorus</taxon>
    </lineage>
</organism>
<gene>
    <name evidence="3" type="ORF">CCACVL1_18026</name>
</gene>
<dbReference type="GO" id="GO:0016787">
    <property type="term" value="F:hydrolase activity"/>
    <property type="evidence" value="ECO:0007669"/>
    <property type="project" value="UniProtKB-KW"/>
</dbReference>
<dbReference type="OMA" id="CQWWRPD"/>
<dbReference type="SUPFAM" id="SSF53474">
    <property type="entry name" value="alpha/beta-Hydrolases"/>
    <property type="match status" value="1"/>
</dbReference>
<dbReference type="InterPro" id="IPR002921">
    <property type="entry name" value="Fungal_lipase-type"/>
</dbReference>
<dbReference type="AlphaFoldDB" id="A0A1R3HP54"/>
<dbReference type="Gene3D" id="3.40.50.1820">
    <property type="entry name" value="alpha/beta hydrolase"/>
    <property type="match status" value="1"/>
</dbReference>
<name>A0A1R3HP54_COCAP</name>
<comment type="caution">
    <text evidence="3">The sequence shown here is derived from an EMBL/GenBank/DDBJ whole genome shotgun (WGS) entry which is preliminary data.</text>
</comment>
<dbReference type="EMBL" id="AWWV01011503">
    <property type="protein sequence ID" value="OMO71941.1"/>
    <property type="molecule type" value="Genomic_DNA"/>
</dbReference>
<dbReference type="PANTHER" id="PTHR31479:SF12">
    <property type="entry name" value="SUPERFAMILY PROTEIN, PUTATIVE-RELATED"/>
    <property type="match status" value="1"/>
</dbReference>
<evidence type="ECO:0000313" key="4">
    <source>
        <dbReference type="Proteomes" id="UP000188268"/>
    </source>
</evidence>
<dbReference type="PANTHER" id="PTHR31479">
    <property type="entry name" value="ALPHA/BETA-HYDROLASES SUPERFAMILY PROTEIN"/>
    <property type="match status" value="1"/>
</dbReference>
<dbReference type="Proteomes" id="UP000188268">
    <property type="component" value="Unassembled WGS sequence"/>
</dbReference>
<feature type="domain" description="Fungal lipase-type" evidence="2">
    <location>
        <begin position="134"/>
        <end position="172"/>
    </location>
</feature>
<protein>
    <submittedName>
        <fullName evidence="3">Lipase, class 3</fullName>
    </submittedName>
</protein>
<evidence type="ECO:0000259" key="2">
    <source>
        <dbReference type="Pfam" id="PF01764"/>
    </source>
</evidence>
<proteinExistence type="predicted"/>
<keyword evidence="4" id="KW-1185">Reference proteome</keyword>
<dbReference type="OrthoDB" id="58570at2759"/>
<evidence type="ECO:0000256" key="1">
    <source>
        <dbReference type="ARBA" id="ARBA00022801"/>
    </source>
</evidence>